<dbReference type="PANTHER" id="PTHR42760">
    <property type="entry name" value="SHORT-CHAIN DEHYDROGENASES/REDUCTASES FAMILY MEMBER"/>
    <property type="match status" value="1"/>
</dbReference>
<dbReference type="PRINTS" id="PR00080">
    <property type="entry name" value="SDRFAMILY"/>
</dbReference>
<dbReference type="Proteomes" id="UP000063236">
    <property type="component" value="Unassembled WGS sequence"/>
</dbReference>
<evidence type="ECO:0008006" key="5">
    <source>
        <dbReference type="Google" id="ProtNLM"/>
    </source>
</evidence>
<dbReference type="Pfam" id="PF13561">
    <property type="entry name" value="adh_short_C2"/>
    <property type="match status" value="1"/>
</dbReference>
<dbReference type="PRINTS" id="PR00081">
    <property type="entry name" value="GDHRDH"/>
</dbReference>
<name>A0AAW3P9Y1_9BURK</name>
<accession>A0AAW3P9Y1</accession>
<sequence>MIVGDVRGDDALRAVEEIQAAGGSAMPLAVDVGDEASVADAYAAIDAHFGRLDILVNNAGISGERAPLEEMTLAAFDGTIRVNLTGTFLMSRGAIPLMRRHNWGSIVNMSSLTARGVPGRNRCNYTASKTGVIGFSRVLADEVGRDGITVNCVAPSRIMTALTIAMAGGNSEYFARGAAETVVGRLGDPGEVAHAVAWLCSDHARFVTGTTLDVNGGNSMI</sequence>
<dbReference type="GO" id="GO:0030497">
    <property type="term" value="P:fatty acid elongation"/>
    <property type="evidence" value="ECO:0007669"/>
    <property type="project" value="TreeGrafter"/>
</dbReference>
<dbReference type="GO" id="GO:0016616">
    <property type="term" value="F:oxidoreductase activity, acting on the CH-OH group of donors, NAD or NADP as acceptor"/>
    <property type="evidence" value="ECO:0007669"/>
    <property type="project" value="TreeGrafter"/>
</dbReference>
<dbReference type="Gene3D" id="3.40.50.720">
    <property type="entry name" value="NAD(P)-binding Rossmann-like Domain"/>
    <property type="match status" value="1"/>
</dbReference>
<evidence type="ECO:0000256" key="1">
    <source>
        <dbReference type="ARBA" id="ARBA00006484"/>
    </source>
</evidence>
<evidence type="ECO:0000313" key="3">
    <source>
        <dbReference type="EMBL" id="KWF46766.1"/>
    </source>
</evidence>
<proteinExistence type="inferred from homology"/>
<comment type="caution">
    <text evidence="3">The sequence shown here is derived from an EMBL/GenBank/DDBJ whole genome shotgun (WGS) entry which is preliminary data.</text>
</comment>
<protein>
    <recommendedName>
        <fullName evidence="5">Short-chain dehydrogenase</fullName>
    </recommendedName>
</protein>
<dbReference type="CDD" id="cd05233">
    <property type="entry name" value="SDR_c"/>
    <property type="match status" value="1"/>
</dbReference>
<evidence type="ECO:0000313" key="4">
    <source>
        <dbReference type="Proteomes" id="UP000063236"/>
    </source>
</evidence>
<organism evidence="3 4">
    <name type="scientific">Burkholderia diffusa</name>
    <dbReference type="NCBI Taxonomy" id="488732"/>
    <lineage>
        <taxon>Bacteria</taxon>
        <taxon>Pseudomonadati</taxon>
        <taxon>Pseudomonadota</taxon>
        <taxon>Betaproteobacteria</taxon>
        <taxon>Burkholderiales</taxon>
        <taxon>Burkholderiaceae</taxon>
        <taxon>Burkholderia</taxon>
        <taxon>Burkholderia cepacia complex</taxon>
    </lineage>
</organism>
<dbReference type="PANTHER" id="PTHR42760:SF40">
    <property type="entry name" value="3-OXOACYL-[ACYL-CARRIER-PROTEIN] REDUCTASE, CHLOROPLASTIC"/>
    <property type="match status" value="1"/>
</dbReference>
<dbReference type="SUPFAM" id="SSF51735">
    <property type="entry name" value="NAD(P)-binding Rossmann-fold domains"/>
    <property type="match status" value="1"/>
</dbReference>
<dbReference type="InterPro" id="IPR002347">
    <property type="entry name" value="SDR_fam"/>
</dbReference>
<dbReference type="PROSITE" id="PS00061">
    <property type="entry name" value="ADH_SHORT"/>
    <property type="match status" value="1"/>
</dbReference>
<gene>
    <name evidence="3" type="ORF">WL88_26030</name>
</gene>
<dbReference type="InterPro" id="IPR020904">
    <property type="entry name" value="Sc_DH/Rdtase_CS"/>
</dbReference>
<dbReference type="FunFam" id="3.40.50.720:FF:000173">
    <property type="entry name" value="3-oxoacyl-[acyl-carrier protein] reductase"/>
    <property type="match status" value="1"/>
</dbReference>
<dbReference type="InterPro" id="IPR036291">
    <property type="entry name" value="NAD(P)-bd_dom_sf"/>
</dbReference>
<reference evidence="3 4" key="1">
    <citation type="submission" date="2015-11" db="EMBL/GenBank/DDBJ databases">
        <title>Expanding the genomic diversity of Burkholderia species for the development of highly accurate diagnostics.</title>
        <authorList>
            <person name="Sahl J."/>
            <person name="Keim P."/>
            <person name="Wagner D."/>
        </authorList>
    </citation>
    <scope>NUCLEOTIDE SEQUENCE [LARGE SCALE GENOMIC DNA]</scope>
    <source>
        <strain evidence="3 4">MSMB378WGS</strain>
    </source>
</reference>
<comment type="similarity">
    <text evidence="1">Belongs to the short-chain dehydrogenases/reductases (SDR) family.</text>
</comment>
<evidence type="ECO:0000256" key="2">
    <source>
        <dbReference type="ARBA" id="ARBA00023002"/>
    </source>
</evidence>
<dbReference type="AlphaFoldDB" id="A0AAW3P9Y1"/>
<dbReference type="EMBL" id="LPJV01000059">
    <property type="protein sequence ID" value="KWF46766.1"/>
    <property type="molecule type" value="Genomic_DNA"/>
</dbReference>
<keyword evidence="2" id="KW-0560">Oxidoreductase</keyword>